<gene>
    <name evidence="1" type="ordered locus">Aasi_1073</name>
</gene>
<dbReference type="TCDB" id="3.A.23.6.1">
    <property type="family name" value="the type vi symbiosis/virulence secretory system (t6ss) family"/>
</dbReference>
<accession>B3ET66</accession>
<evidence type="ECO:0000313" key="2">
    <source>
        <dbReference type="Proteomes" id="UP000001227"/>
    </source>
</evidence>
<dbReference type="Proteomes" id="UP000001227">
    <property type="component" value="Chromosome"/>
</dbReference>
<dbReference type="KEGG" id="aas:Aasi_1073"/>
<dbReference type="EMBL" id="CP001102">
    <property type="protein sequence ID" value="ACE06418.1"/>
    <property type="molecule type" value="Genomic_DNA"/>
</dbReference>
<reference evidence="1 2" key="1">
    <citation type="journal article" date="2010" name="J. Bacteriol.">
        <title>The genome of the amoeba symbiont 'Candidatus Amoebophilus asiaticus' reveals common mechanisms for host cell interaction among amoeba-associated bacteria.</title>
        <authorList>
            <person name="Schmitz-Esser S."/>
            <person name="Tischler P."/>
            <person name="Arnold R."/>
            <person name="Montanaro J."/>
            <person name="Wagner M."/>
            <person name="Rattei T."/>
            <person name="Horn M."/>
        </authorList>
    </citation>
    <scope>NUCLEOTIDE SEQUENCE [LARGE SCALE GENOMIC DNA]</scope>
    <source>
        <strain evidence="1 2">5a2</strain>
    </source>
</reference>
<name>B3ET66_AMOA5</name>
<organism evidence="1 2">
    <name type="scientific">Amoebophilus asiaticus (strain 5a2)</name>
    <dbReference type="NCBI Taxonomy" id="452471"/>
    <lineage>
        <taxon>Bacteria</taxon>
        <taxon>Pseudomonadati</taxon>
        <taxon>Bacteroidota</taxon>
        <taxon>Cytophagia</taxon>
        <taxon>Cytophagales</taxon>
        <taxon>Amoebophilaceae</taxon>
        <taxon>Candidatus Amoebophilus</taxon>
    </lineage>
</organism>
<dbReference type="STRING" id="452471.Aasi_1073"/>
<proteinExistence type="predicted"/>
<keyword evidence="2" id="KW-1185">Reference proteome</keyword>
<dbReference type="AlphaFoldDB" id="B3ET66"/>
<protein>
    <submittedName>
        <fullName evidence="1">Uncharacterized protein</fullName>
    </submittedName>
</protein>
<evidence type="ECO:0000313" key="1">
    <source>
        <dbReference type="EMBL" id="ACE06418.1"/>
    </source>
</evidence>
<dbReference type="RefSeq" id="WP_012473176.1">
    <property type="nucleotide sequence ID" value="NC_010830.1"/>
</dbReference>
<dbReference type="HOGENOM" id="CLU_968717_0_0_10"/>
<sequence length="282" mass="33207">MVFALKLFRINIYNSYYSNQVDNNFHLVADETTQQLMDYHRMRLNEYEGGYEIIWLTNKFDEPLQVFQDKIASSTLTFYFILRNPYTINFSLLKPEQGYIYYFSNTNNSDNLHKKAYVAEEDKVPFSTSIHSIGKPFPNAFGIIHVQLANLWEKKPSIEKFPVQYNIKIKARETIWRYHIIDVQERIKSPMKVVIDEDDSYFIYKGTPENKHIHVYESKKALTLSDKPSQKFSLRMISKKTTKKAANTEETLLERLPLPDTHLLENNVEKGGIFYSNIVVYV</sequence>